<dbReference type="InterPro" id="IPR005474">
    <property type="entry name" value="Transketolase_N"/>
</dbReference>
<dbReference type="AlphaFoldDB" id="A0A2H0KJM1"/>
<proteinExistence type="predicted"/>
<dbReference type="Proteomes" id="UP000229497">
    <property type="component" value="Unassembled WGS sequence"/>
</dbReference>
<dbReference type="PANTHER" id="PTHR47514">
    <property type="entry name" value="TRANSKETOLASE N-TERMINAL SECTION-RELATED"/>
    <property type="match status" value="1"/>
</dbReference>
<evidence type="ECO:0000259" key="1">
    <source>
        <dbReference type="Pfam" id="PF00456"/>
    </source>
</evidence>
<accession>A0A2H0KJM1</accession>
<organism evidence="2 3">
    <name type="scientific">Candidatus Roizmanbacteria bacterium CG11_big_fil_rev_8_21_14_0_20_37_16</name>
    <dbReference type="NCBI Taxonomy" id="1974857"/>
    <lineage>
        <taxon>Bacteria</taxon>
        <taxon>Candidatus Roizmaniibacteriota</taxon>
    </lineage>
</organism>
<gene>
    <name evidence="2" type="ORF">COV87_03450</name>
</gene>
<dbReference type="PANTHER" id="PTHR47514:SF2">
    <property type="entry name" value="TRANSKETOLASE"/>
    <property type="match status" value="1"/>
</dbReference>
<sequence length="275" mass="30570">MKLNNKTISLLQNEAKEIRSTVLSMIVSAHASHIAPSYSIVELLVYLYGKILTINPKKPLEQNRDRFLLSKGWGISALYAVLARKGFFNEKKLKEYCTDGSRLIGIATFNGTPGIEASTGSIGHGLPLGIGMALGMRLQNIKRKVYVLMGDGELDEGTTWESALIASHHKLNNLVAIVDYNKWQSFGRTNEVLNLEPLAAKWQAFGWNVLEIDGHDFQEIAQAFTSVSQEKNRPSMIIAHTIKGKGLSAIEDNNDYHYKTPREMELKVAKAEGLL</sequence>
<comment type="caution">
    <text evidence="2">The sequence shown here is derived from an EMBL/GenBank/DDBJ whole genome shotgun (WGS) entry which is preliminary data.</text>
</comment>
<dbReference type="SUPFAM" id="SSF52518">
    <property type="entry name" value="Thiamin diphosphate-binding fold (THDP-binding)"/>
    <property type="match status" value="1"/>
</dbReference>
<dbReference type="EMBL" id="PCVK01000097">
    <property type="protein sequence ID" value="PIQ71435.1"/>
    <property type="molecule type" value="Genomic_DNA"/>
</dbReference>
<name>A0A2H0KJM1_9BACT</name>
<dbReference type="Gene3D" id="3.40.50.970">
    <property type="match status" value="1"/>
</dbReference>
<dbReference type="CDD" id="cd02012">
    <property type="entry name" value="TPP_TK"/>
    <property type="match status" value="1"/>
</dbReference>
<reference evidence="2 3" key="1">
    <citation type="submission" date="2017-09" db="EMBL/GenBank/DDBJ databases">
        <title>Depth-based differentiation of microbial function through sediment-hosted aquifers and enrichment of novel symbionts in the deep terrestrial subsurface.</title>
        <authorList>
            <person name="Probst A.J."/>
            <person name="Ladd B."/>
            <person name="Jarett J.K."/>
            <person name="Geller-Mcgrath D.E."/>
            <person name="Sieber C.M."/>
            <person name="Emerson J.B."/>
            <person name="Anantharaman K."/>
            <person name="Thomas B.C."/>
            <person name="Malmstrom R."/>
            <person name="Stieglmeier M."/>
            <person name="Klingl A."/>
            <person name="Woyke T."/>
            <person name="Ryan C.M."/>
            <person name="Banfield J.F."/>
        </authorList>
    </citation>
    <scope>NUCLEOTIDE SEQUENCE [LARGE SCALE GENOMIC DNA]</scope>
    <source>
        <strain evidence="2">CG11_big_fil_rev_8_21_14_0_20_37_16</strain>
    </source>
</reference>
<dbReference type="Pfam" id="PF00456">
    <property type="entry name" value="Transketolase_N"/>
    <property type="match status" value="1"/>
</dbReference>
<dbReference type="InterPro" id="IPR029061">
    <property type="entry name" value="THDP-binding"/>
</dbReference>
<evidence type="ECO:0000313" key="2">
    <source>
        <dbReference type="EMBL" id="PIQ71435.1"/>
    </source>
</evidence>
<evidence type="ECO:0000313" key="3">
    <source>
        <dbReference type="Proteomes" id="UP000229497"/>
    </source>
</evidence>
<feature type="domain" description="Transketolase N-terminal" evidence="1">
    <location>
        <begin position="14"/>
        <end position="270"/>
    </location>
</feature>
<protein>
    <submittedName>
        <fullName evidence="2">Transketolase</fullName>
    </submittedName>
</protein>